<gene>
    <name evidence="3" type="ORF">RM446_04525</name>
</gene>
<sequence>MASTGDASDTGDAGTAPCEPVVPGKGEERGGGPRLPDSAEGWRAYLADYSAELLRLLDELDLADATEEQRACGWLGYGGAAEGALASLEGRLGARLPPSYRSFLAASDGWGAISPFMWRMRPARSVDWLEGPEAGGVLKPQFVYEDGVLQGRALLVSGAGDAQYWLLDSGDVAPDGEWAAYIWASWYPGLGDRHRSFAELVAAERAGLHRLGRGE</sequence>
<accession>A0ABU2KQ09</accession>
<feature type="domain" description="Knr4/Smi1-like" evidence="2">
    <location>
        <begin position="79"/>
        <end position="203"/>
    </location>
</feature>
<dbReference type="SUPFAM" id="SSF160631">
    <property type="entry name" value="SMI1/KNR4-like"/>
    <property type="match status" value="1"/>
</dbReference>
<dbReference type="RefSeq" id="WP_311543813.1">
    <property type="nucleotide sequence ID" value="NZ_JAVREK010000003.1"/>
</dbReference>
<evidence type="ECO:0000256" key="1">
    <source>
        <dbReference type="SAM" id="MobiDB-lite"/>
    </source>
</evidence>
<reference evidence="4" key="1">
    <citation type="submission" date="2023-07" db="EMBL/GenBank/DDBJ databases">
        <title>30 novel species of actinomycetes from the DSMZ collection.</title>
        <authorList>
            <person name="Nouioui I."/>
        </authorList>
    </citation>
    <scope>NUCLEOTIDE SEQUENCE [LARGE SCALE GENOMIC DNA]</scope>
    <source>
        <strain evidence="4">DSM 45055</strain>
    </source>
</reference>
<comment type="caution">
    <text evidence="3">The sequence shown here is derived from an EMBL/GenBank/DDBJ whole genome shotgun (WGS) entry which is preliminary data.</text>
</comment>
<evidence type="ECO:0000313" key="4">
    <source>
        <dbReference type="Proteomes" id="UP001183226"/>
    </source>
</evidence>
<protein>
    <submittedName>
        <fullName evidence="3">SMI1/KNR4 family protein</fullName>
    </submittedName>
</protein>
<dbReference type="Pfam" id="PF09346">
    <property type="entry name" value="SMI1_KNR4"/>
    <property type="match status" value="1"/>
</dbReference>
<dbReference type="InterPro" id="IPR018958">
    <property type="entry name" value="Knr4/Smi1-like_dom"/>
</dbReference>
<keyword evidence="4" id="KW-1185">Reference proteome</keyword>
<organism evidence="3 4">
    <name type="scientific">Streptomonospora wellingtoniae</name>
    <dbReference type="NCBI Taxonomy" id="3075544"/>
    <lineage>
        <taxon>Bacteria</taxon>
        <taxon>Bacillati</taxon>
        <taxon>Actinomycetota</taxon>
        <taxon>Actinomycetes</taxon>
        <taxon>Streptosporangiales</taxon>
        <taxon>Nocardiopsidaceae</taxon>
        <taxon>Streptomonospora</taxon>
    </lineage>
</organism>
<dbReference type="Gene3D" id="3.40.1580.10">
    <property type="entry name" value="SMI1/KNR4-like"/>
    <property type="match status" value="1"/>
</dbReference>
<evidence type="ECO:0000259" key="2">
    <source>
        <dbReference type="SMART" id="SM00860"/>
    </source>
</evidence>
<dbReference type="SMART" id="SM00860">
    <property type="entry name" value="SMI1_KNR4"/>
    <property type="match status" value="1"/>
</dbReference>
<feature type="region of interest" description="Disordered" evidence="1">
    <location>
        <begin position="1"/>
        <end position="37"/>
    </location>
</feature>
<name>A0ABU2KQ09_9ACTN</name>
<dbReference type="EMBL" id="JAVREK010000003">
    <property type="protein sequence ID" value="MDT0301375.1"/>
    <property type="molecule type" value="Genomic_DNA"/>
</dbReference>
<dbReference type="Proteomes" id="UP001183226">
    <property type="component" value="Unassembled WGS sequence"/>
</dbReference>
<dbReference type="InterPro" id="IPR037883">
    <property type="entry name" value="Knr4/Smi1-like_sf"/>
</dbReference>
<proteinExistence type="predicted"/>
<evidence type="ECO:0000313" key="3">
    <source>
        <dbReference type="EMBL" id="MDT0301375.1"/>
    </source>
</evidence>